<accession>G8NRK4</accession>
<sequence length="64" mass="6781">MPAPKGRYIPAQGQVAKKTERCKRDISCSRDRSPLQGSTFAEPVTQGCGDTASKERSPAASTLG</sequence>
<keyword evidence="3" id="KW-1185">Reference proteome</keyword>
<gene>
    <name evidence="2" type="ordered locus">AciX8_3059</name>
</gene>
<dbReference type="AlphaFoldDB" id="G8NRK4"/>
<dbReference type="HOGENOM" id="CLU_2861453_0_0_0"/>
<organism evidence="2 3">
    <name type="scientific">Granulicella mallensis (strain ATCC BAA-1857 / DSM 23137 / MP5ACTX8)</name>
    <dbReference type="NCBI Taxonomy" id="682795"/>
    <lineage>
        <taxon>Bacteria</taxon>
        <taxon>Pseudomonadati</taxon>
        <taxon>Acidobacteriota</taxon>
        <taxon>Terriglobia</taxon>
        <taxon>Terriglobales</taxon>
        <taxon>Acidobacteriaceae</taxon>
        <taxon>Granulicella</taxon>
    </lineage>
</organism>
<reference evidence="2 3" key="1">
    <citation type="submission" date="2011-11" db="EMBL/GenBank/DDBJ databases">
        <title>Complete sequence of Granulicella mallensis MP5ACTX8.</title>
        <authorList>
            <consortium name="US DOE Joint Genome Institute"/>
            <person name="Lucas S."/>
            <person name="Copeland A."/>
            <person name="Lapidus A."/>
            <person name="Cheng J.-F."/>
            <person name="Goodwin L."/>
            <person name="Pitluck S."/>
            <person name="Peters L."/>
            <person name="Lu M."/>
            <person name="Detter J.C."/>
            <person name="Han C."/>
            <person name="Tapia R."/>
            <person name="Land M."/>
            <person name="Hauser L."/>
            <person name="Kyrpides N."/>
            <person name="Ivanova N."/>
            <person name="Mikhailova N."/>
            <person name="Pagani I."/>
            <person name="Rawat S."/>
            <person name="Mannisto M."/>
            <person name="Haggblom M."/>
            <person name="Woyke T."/>
        </authorList>
    </citation>
    <scope>NUCLEOTIDE SEQUENCE [LARGE SCALE GENOMIC DNA]</scope>
    <source>
        <strain evidence="3">ATCC BAA-1857 / DSM 23137 / MP5ACTX8</strain>
    </source>
</reference>
<dbReference type="STRING" id="682795.AciX8_3059"/>
<dbReference type="EMBL" id="CP003130">
    <property type="protein sequence ID" value="AEU37362.1"/>
    <property type="molecule type" value="Genomic_DNA"/>
</dbReference>
<feature type="region of interest" description="Disordered" evidence="1">
    <location>
        <begin position="25"/>
        <end position="64"/>
    </location>
</feature>
<proteinExistence type="predicted"/>
<evidence type="ECO:0000313" key="2">
    <source>
        <dbReference type="EMBL" id="AEU37362.1"/>
    </source>
</evidence>
<dbReference type="Proteomes" id="UP000007113">
    <property type="component" value="Chromosome"/>
</dbReference>
<evidence type="ECO:0000313" key="3">
    <source>
        <dbReference type="Proteomes" id="UP000007113"/>
    </source>
</evidence>
<evidence type="ECO:0000256" key="1">
    <source>
        <dbReference type="SAM" id="MobiDB-lite"/>
    </source>
</evidence>
<protein>
    <submittedName>
        <fullName evidence="2">Uncharacterized protein</fullName>
    </submittedName>
</protein>
<dbReference type="KEGG" id="gma:AciX8_3059"/>
<name>G8NRK4_GRAMM</name>